<dbReference type="Gene3D" id="3.40.50.1970">
    <property type="match status" value="1"/>
</dbReference>
<reference evidence="4" key="1">
    <citation type="submission" date="2018-05" db="EMBL/GenBank/DDBJ databases">
        <authorList>
            <person name="Lanie J.A."/>
            <person name="Ng W.-L."/>
            <person name="Kazmierczak K.M."/>
            <person name="Andrzejewski T.M."/>
            <person name="Davidsen T.M."/>
            <person name="Wayne K.J."/>
            <person name="Tettelin H."/>
            <person name="Glass J.I."/>
            <person name="Rusch D."/>
            <person name="Podicherti R."/>
            <person name="Tsui H.-C.T."/>
            <person name="Winkler M.E."/>
        </authorList>
    </citation>
    <scope>NUCLEOTIDE SEQUENCE</scope>
</reference>
<accession>A0A382LP34</accession>
<dbReference type="InterPro" id="IPR001670">
    <property type="entry name" value="ADH_Fe/GldA"/>
</dbReference>
<evidence type="ECO:0000259" key="2">
    <source>
        <dbReference type="Pfam" id="PF00465"/>
    </source>
</evidence>
<dbReference type="PANTHER" id="PTHR11496">
    <property type="entry name" value="ALCOHOL DEHYDROGENASE"/>
    <property type="match status" value="1"/>
</dbReference>
<gene>
    <name evidence="4" type="ORF">METZ01_LOCUS291418</name>
</gene>
<dbReference type="Pfam" id="PF25137">
    <property type="entry name" value="ADH_Fe_C"/>
    <property type="match status" value="1"/>
</dbReference>
<evidence type="ECO:0000313" key="4">
    <source>
        <dbReference type="EMBL" id="SVC38564.1"/>
    </source>
</evidence>
<feature type="domain" description="Alcohol dehydrogenase iron-type/glycerol dehydrogenase GldA" evidence="2">
    <location>
        <begin position="8"/>
        <end position="142"/>
    </location>
</feature>
<dbReference type="InterPro" id="IPR039697">
    <property type="entry name" value="Alcohol_dehydrogenase_Fe"/>
</dbReference>
<proteinExistence type="predicted"/>
<dbReference type="GO" id="GO:0004022">
    <property type="term" value="F:alcohol dehydrogenase (NAD+) activity"/>
    <property type="evidence" value="ECO:0007669"/>
    <property type="project" value="TreeGrafter"/>
</dbReference>
<dbReference type="InterPro" id="IPR056798">
    <property type="entry name" value="ADH_Fe_C"/>
</dbReference>
<sequence length="321" mass="35937">MFTIKQPSKIILGRYSASETDFPNNCLLITSKGAHKRGWIEYINLENYSVFDQVENNPSIETAEKIISEFSGHNISTIIGMGGGSVLDIAKYCGYKMNKNKILIPTTFGSGSEVTRISVLKVNNEKQSFHSDRLLADMAIIDSSFIYNTPGKILKNSFIDALAQCSEGYDSKSANVYTRFLCEKAFYYLEKGIENNEYENIVMGSLLSGLGFGNCSTTLGHALSYVFSNEGVSHGHALAFTTTLSHRFNKSIFFSRFQKLVKKLNFEKIQLKLNVEEASELILKDKKHLDNNPRLVTKKDIILLLNIIKSGKSLDILDTFS</sequence>
<protein>
    <submittedName>
        <fullName evidence="4">Uncharacterized protein</fullName>
    </submittedName>
</protein>
<dbReference type="Pfam" id="PF00465">
    <property type="entry name" value="Fe-ADH"/>
    <property type="match status" value="1"/>
</dbReference>
<dbReference type="Gene3D" id="1.20.1090.10">
    <property type="entry name" value="Dehydroquinate synthase-like - alpha domain"/>
    <property type="match status" value="1"/>
</dbReference>
<evidence type="ECO:0000256" key="1">
    <source>
        <dbReference type="ARBA" id="ARBA00023002"/>
    </source>
</evidence>
<dbReference type="GO" id="GO:0046872">
    <property type="term" value="F:metal ion binding"/>
    <property type="evidence" value="ECO:0007669"/>
    <property type="project" value="InterPro"/>
</dbReference>
<organism evidence="4">
    <name type="scientific">marine metagenome</name>
    <dbReference type="NCBI Taxonomy" id="408172"/>
    <lineage>
        <taxon>unclassified sequences</taxon>
        <taxon>metagenomes</taxon>
        <taxon>ecological metagenomes</taxon>
    </lineage>
</organism>
<dbReference type="SUPFAM" id="SSF56796">
    <property type="entry name" value="Dehydroquinate synthase-like"/>
    <property type="match status" value="1"/>
</dbReference>
<dbReference type="PANTHER" id="PTHR11496:SF83">
    <property type="entry name" value="HYDROXYACID-OXOACID TRANSHYDROGENASE, MITOCHONDRIAL"/>
    <property type="match status" value="1"/>
</dbReference>
<name>A0A382LP34_9ZZZZ</name>
<dbReference type="EMBL" id="UINC01088390">
    <property type="protein sequence ID" value="SVC38564.1"/>
    <property type="molecule type" value="Genomic_DNA"/>
</dbReference>
<feature type="domain" description="Fe-containing alcohol dehydrogenase-like C-terminal" evidence="3">
    <location>
        <begin position="158"/>
        <end position="279"/>
    </location>
</feature>
<evidence type="ECO:0000259" key="3">
    <source>
        <dbReference type="Pfam" id="PF25137"/>
    </source>
</evidence>
<dbReference type="AlphaFoldDB" id="A0A382LP34"/>
<dbReference type="CDD" id="cd08551">
    <property type="entry name" value="Fe-ADH"/>
    <property type="match status" value="1"/>
</dbReference>
<keyword evidence="1" id="KW-0560">Oxidoreductase</keyword>